<gene>
    <name evidence="2" type="ORF">LEP1GSC188_3423</name>
</gene>
<dbReference type="Pfam" id="PF14301">
    <property type="entry name" value="DUF4376"/>
    <property type="match status" value="1"/>
</dbReference>
<dbReference type="EMBL" id="AHOR02000026">
    <property type="protein sequence ID" value="EMF82191.1"/>
    <property type="molecule type" value="Genomic_DNA"/>
</dbReference>
<protein>
    <recommendedName>
        <fullName evidence="1">DUF4376 domain-containing protein</fullName>
    </recommendedName>
</protein>
<dbReference type="Proteomes" id="UP000011770">
    <property type="component" value="Unassembled WGS sequence"/>
</dbReference>
<evidence type="ECO:0000313" key="2">
    <source>
        <dbReference type="EMBL" id="EMF82191.1"/>
    </source>
</evidence>
<evidence type="ECO:0000259" key="1">
    <source>
        <dbReference type="Pfam" id="PF14301"/>
    </source>
</evidence>
<feature type="domain" description="DUF4376" evidence="1">
    <location>
        <begin position="124"/>
        <end position="231"/>
    </location>
</feature>
<comment type="caution">
    <text evidence="2">The sequence shown here is derived from an EMBL/GenBank/DDBJ whole genome shotgun (WGS) entry which is preliminary data.</text>
</comment>
<evidence type="ECO:0000313" key="3">
    <source>
        <dbReference type="Proteomes" id="UP000011770"/>
    </source>
</evidence>
<organism evidence="2 3">
    <name type="scientific">Leptospira weilii serovar Topaz str. LT2116</name>
    <dbReference type="NCBI Taxonomy" id="1088540"/>
    <lineage>
        <taxon>Bacteria</taxon>
        <taxon>Pseudomonadati</taxon>
        <taxon>Spirochaetota</taxon>
        <taxon>Spirochaetia</taxon>
        <taxon>Leptospirales</taxon>
        <taxon>Leptospiraceae</taxon>
        <taxon>Leptospira</taxon>
    </lineage>
</organism>
<name>M3GZ78_9LEPT</name>
<proteinExistence type="predicted"/>
<dbReference type="AlphaFoldDB" id="M3GZ78"/>
<sequence length="239" mass="27678">MNYIIDRQTKKVVWINSDPIRLEGENAWSNFDSNKHQVAYALHYNPQVGELFRATLENGIAQEFIMKKVYDKNTMAERVLWNWEEAIDPNNETEQEPLKDANGIHLSYQFYFESGWTIDLARFKEERLRSVDRYCEMKITSGFESSALGELHRYGSDRDDQLNLIGSASINDSVLYKCEDENGTKEYKLHTASQIKQVLNDGAIRKIQLLQRANELKSLLKAACSQEEIDLIDINSGWD</sequence>
<dbReference type="InterPro" id="IPR025484">
    <property type="entry name" value="DUF4376"/>
</dbReference>
<accession>M3GZ78</accession>
<reference evidence="2 3" key="1">
    <citation type="submission" date="2013-01" db="EMBL/GenBank/DDBJ databases">
        <authorList>
            <person name="Harkins D.M."/>
            <person name="Durkin A.S."/>
            <person name="Brinkac L.M."/>
            <person name="Haft D.H."/>
            <person name="Selengut J.D."/>
            <person name="Sanka R."/>
            <person name="DePew J."/>
            <person name="Purushe J."/>
            <person name="Tulsiani S.M."/>
            <person name="Graham G.C."/>
            <person name="Burns M.-A."/>
            <person name="Dohnt M.F."/>
            <person name="Smythe L.D."/>
            <person name="McKay D.B."/>
            <person name="Craig S.B."/>
            <person name="Vinetz J.M."/>
            <person name="Sutton G.G."/>
            <person name="Nierman W.C."/>
            <person name="Fouts D.E."/>
        </authorList>
    </citation>
    <scope>NUCLEOTIDE SEQUENCE [LARGE SCALE GENOMIC DNA]</scope>
    <source>
        <strain evidence="2 3">LT2116</strain>
    </source>
</reference>